<keyword evidence="2" id="KW-1185">Reference proteome</keyword>
<reference evidence="1 2" key="1">
    <citation type="journal article" date="2022" name="bioRxiv">
        <title>An ancient truncated duplication of the anti-Mullerian hormone receptor type 2 gene is a potential conserved master sex determinant in the Pangasiidae catfish family.</title>
        <authorList>
            <person name="Wen M."/>
            <person name="Pan Q."/>
            <person name="Jouanno E."/>
            <person name="Montfort J."/>
            <person name="Zahm M."/>
            <person name="Cabau C."/>
            <person name="Klopp C."/>
            <person name="Iampietro C."/>
            <person name="Roques C."/>
            <person name="Bouchez O."/>
            <person name="Castinel A."/>
            <person name="Donnadieu C."/>
            <person name="Parrinello H."/>
            <person name="Poncet C."/>
            <person name="Belmonte E."/>
            <person name="Gautier V."/>
            <person name="Avarre J.-C."/>
            <person name="Dugue R."/>
            <person name="Gustiano R."/>
            <person name="Ha T.T.T."/>
            <person name="Campet M."/>
            <person name="Sriphairoj K."/>
            <person name="Ribolli J."/>
            <person name="de Almeida F.L."/>
            <person name="Desvignes T."/>
            <person name="Postlethwait J.H."/>
            <person name="Bucao C.F."/>
            <person name="Robinson-Rechavi M."/>
            <person name="Bobe J."/>
            <person name="Herpin A."/>
            <person name="Guiguen Y."/>
        </authorList>
    </citation>
    <scope>NUCLEOTIDE SEQUENCE [LARGE SCALE GENOMIC DNA]</scope>
    <source>
        <strain evidence="1">YG-Dec2019</strain>
    </source>
</reference>
<sequence>MGGTVVRFGYSKLPLAGAYVVRKISSAVRGEEQKDQPVLTPCSLAQANKRQSRKRLTAEEASSPDLDDGAVCVPSTDTAVKKHGS</sequence>
<accession>A0ACC5WGJ5</accession>
<gene>
    <name evidence="1" type="ORF">PGIGA_G00213000</name>
</gene>
<dbReference type="Proteomes" id="UP000829447">
    <property type="component" value="Linkage Group LG5"/>
</dbReference>
<evidence type="ECO:0000313" key="2">
    <source>
        <dbReference type="Proteomes" id="UP000829447"/>
    </source>
</evidence>
<evidence type="ECO:0000313" key="1">
    <source>
        <dbReference type="EMBL" id="MCI4378182.1"/>
    </source>
</evidence>
<protein>
    <submittedName>
        <fullName evidence="1">Uncharacterized protein</fullName>
    </submittedName>
</protein>
<organism evidence="1 2">
    <name type="scientific">Pangasianodon gigas</name>
    <name type="common">Mekong giant catfish</name>
    <name type="synonym">Pangasius gigas</name>
    <dbReference type="NCBI Taxonomy" id="30993"/>
    <lineage>
        <taxon>Eukaryota</taxon>
        <taxon>Metazoa</taxon>
        <taxon>Chordata</taxon>
        <taxon>Craniata</taxon>
        <taxon>Vertebrata</taxon>
        <taxon>Euteleostomi</taxon>
        <taxon>Actinopterygii</taxon>
        <taxon>Neopterygii</taxon>
        <taxon>Teleostei</taxon>
        <taxon>Ostariophysi</taxon>
        <taxon>Siluriformes</taxon>
        <taxon>Pangasiidae</taxon>
        <taxon>Pangasianodon</taxon>
    </lineage>
</organism>
<proteinExistence type="predicted"/>
<comment type="caution">
    <text evidence="1">The sequence shown here is derived from an EMBL/GenBank/DDBJ whole genome shotgun (WGS) entry which is preliminary data.</text>
</comment>
<dbReference type="EMBL" id="CM040458">
    <property type="protein sequence ID" value="MCI4378182.1"/>
    <property type="molecule type" value="Genomic_DNA"/>
</dbReference>
<name>A0ACC5WGJ5_PANGG</name>